<proteinExistence type="predicted"/>
<feature type="non-terminal residue" evidence="1">
    <location>
        <position position="1"/>
    </location>
</feature>
<evidence type="ECO:0000313" key="1">
    <source>
        <dbReference type="EMBL" id="EJW96962.1"/>
    </source>
</evidence>
<comment type="caution">
    <text evidence="1">The sequence shown here is derived from an EMBL/GenBank/DDBJ whole genome shotgun (WGS) entry which is preliminary data.</text>
</comment>
<protein>
    <submittedName>
        <fullName evidence="1">Uncharacterized protein</fullName>
    </submittedName>
</protein>
<dbReference type="AlphaFoldDB" id="J9G567"/>
<sequence length="31" mass="3448">VDIESELGQGTVVTLRLPIYKKNAEKSEENS</sequence>
<reference evidence="1" key="1">
    <citation type="journal article" date="2012" name="PLoS ONE">
        <title>Gene sets for utilization of primary and secondary nutrition supplies in the distal gut of endangered iberian lynx.</title>
        <authorList>
            <person name="Alcaide M."/>
            <person name="Messina E."/>
            <person name="Richter M."/>
            <person name="Bargiela R."/>
            <person name="Peplies J."/>
            <person name="Huws S.A."/>
            <person name="Newbold C.J."/>
            <person name="Golyshin P.N."/>
            <person name="Simon M.A."/>
            <person name="Lopez G."/>
            <person name="Yakimov M.M."/>
            <person name="Ferrer M."/>
        </authorList>
    </citation>
    <scope>NUCLEOTIDE SEQUENCE</scope>
</reference>
<gene>
    <name evidence="1" type="ORF">EVA_14931</name>
</gene>
<dbReference type="EMBL" id="AMCI01005013">
    <property type="protein sequence ID" value="EJW96962.1"/>
    <property type="molecule type" value="Genomic_DNA"/>
</dbReference>
<organism evidence="1">
    <name type="scientific">gut metagenome</name>
    <dbReference type="NCBI Taxonomy" id="749906"/>
    <lineage>
        <taxon>unclassified sequences</taxon>
        <taxon>metagenomes</taxon>
        <taxon>organismal metagenomes</taxon>
    </lineage>
</organism>
<accession>J9G567</accession>
<name>J9G567_9ZZZZ</name>